<evidence type="ECO:0000313" key="14">
    <source>
        <dbReference type="Proteomes" id="UP000199072"/>
    </source>
</evidence>
<dbReference type="SUPFAM" id="SSF81340">
    <property type="entry name" value="Clc chloride channel"/>
    <property type="match status" value="1"/>
</dbReference>
<name>A0A1G7BG48_9SPHI</name>
<organism evidence="13 14">
    <name type="scientific">Mucilaginibacter pineti</name>
    <dbReference type="NCBI Taxonomy" id="1391627"/>
    <lineage>
        <taxon>Bacteria</taxon>
        <taxon>Pseudomonadati</taxon>
        <taxon>Bacteroidota</taxon>
        <taxon>Sphingobacteriia</taxon>
        <taxon>Sphingobacteriales</taxon>
        <taxon>Sphingobacteriaceae</taxon>
        <taxon>Mucilaginibacter</taxon>
    </lineage>
</organism>
<feature type="transmembrane region" description="Helical" evidence="11">
    <location>
        <begin position="177"/>
        <end position="202"/>
    </location>
</feature>
<keyword evidence="4 11" id="KW-1133">Transmembrane helix</keyword>
<dbReference type="CDD" id="cd00400">
    <property type="entry name" value="Voltage_gated_ClC"/>
    <property type="match status" value="1"/>
</dbReference>
<dbReference type="InterPro" id="IPR001807">
    <property type="entry name" value="ClC"/>
</dbReference>
<evidence type="ECO:0000259" key="12">
    <source>
        <dbReference type="PROSITE" id="PS51371"/>
    </source>
</evidence>
<dbReference type="EMBL" id="FNAI01000005">
    <property type="protein sequence ID" value="SDE26069.1"/>
    <property type="molecule type" value="Genomic_DNA"/>
</dbReference>
<feature type="transmembrane region" description="Helical" evidence="11">
    <location>
        <begin position="428"/>
        <end position="444"/>
    </location>
</feature>
<dbReference type="Proteomes" id="UP000199072">
    <property type="component" value="Unassembled WGS sequence"/>
</dbReference>
<evidence type="ECO:0000256" key="4">
    <source>
        <dbReference type="ARBA" id="ARBA00022989"/>
    </source>
</evidence>
<dbReference type="OrthoDB" id="9812438at2"/>
<evidence type="ECO:0000256" key="3">
    <source>
        <dbReference type="ARBA" id="ARBA00022692"/>
    </source>
</evidence>
<keyword evidence="5" id="KW-0406">Ion transport</keyword>
<feature type="transmembrane region" description="Helical" evidence="11">
    <location>
        <begin position="41"/>
        <end position="66"/>
    </location>
</feature>
<dbReference type="InterPro" id="IPR046342">
    <property type="entry name" value="CBS_dom_sf"/>
</dbReference>
<keyword evidence="7" id="KW-0869">Chloride channel</keyword>
<feature type="transmembrane region" description="Helical" evidence="11">
    <location>
        <begin position="78"/>
        <end position="98"/>
    </location>
</feature>
<evidence type="ECO:0000256" key="1">
    <source>
        <dbReference type="ARBA" id="ARBA00004141"/>
    </source>
</evidence>
<feature type="domain" description="CBS" evidence="12">
    <location>
        <begin position="482"/>
        <end position="539"/>
    </location>
</feature>
<keyword evidence="9" id="KW-0407">Ion channel</keyword>
<dbReference type="SUPFAM" id="SSF54631">
    <property type="entry name" value="CBS-domain pair"/>
    <property type="match status" value="1"/>
</dbReference>
<dbReference type="PRINTS" id="PR00762">
    <property type="entry name" value="CLCHANNEL"/>
</dbReference>
<evidence type="ECO:0000256" key="6">
    <source>
        <dbReference type="ARBA" id="ARBA00023136"/>
    </source>
</evidence>
<feature type="transmembrane region" description="Helical" evidence="11">
    <location>
        <begin position="398"/>
        <end position="421"/>
    </location>
</feature>
<evidence type="ECO:0000313" key="13">
    <source>
        <dbReference type="EMBL" id="SDE26069.1"/>
    </source>
</evidence>
<keyword evidence="14" id="KW-1185">Reference proteome</keyword>
<sequence>MLNSFLALKNPTLVLFASNMLKSIFHKINRWRFRRNSQRNFLIYCSVFVGFFGGLAAIALKFLVHFMEDVSRRISSHLYYHIAYVFLPALGIFLAVAYQHLINRDKIQKGIGNILINIKKNRSNIRLNNIYSHIFTSSLTVGFGGSAGLEAPIVATGAAIGSNVGKFFKLTPYEKTVLLAAGASAGIAAVFNSPIAGVLFSLEILIGEVTIPTFIPLLIASATGVVVSKLLYSGQLFHLVTEGWVVSAIPFYILLGLLSGYTAIYITKVGGRLEAGIFKKQNRYVRALSGGLILGIIIMLFPALFGEGYHYLQEILNGNIDALKQETLFADWLSQPLLMLLFIGALVLMKIIAAGITLGSGGNGGSFAPTMFTGAFLGLLVAYGVNLTGLVHLNTSNFIAVGMAGALAGVMHAPLTAIFLIAEITGGYVLFIPLMIVASISYIISRLSSPHNIYWQHLVHHNDIHPGQDYGMLNAITLDSIINRNYTAVDKQTTINDFYKILAKTDANIFPVLKEDGRLEGVVLIDDIRRRLFNQEIAESTIADIMIVPPTIIDYDQPASSVMETFDAIDVWQLPVTKDNLFIGFISKSALLSKYREAIISQHKANDLFA</sequence>
<dbReference type="InterPro" id="IPR014743">
    <property type="entry name" value="Cl-channel_core"/>
</dbReference>
<dbReference type="InterPro" id="IPR050368">
    <property type="entry name" value="ClC-type_chloride_channel"/>
</dbReference>
<dbReference type="InterPro" id="IPR000644">
    <property type="entry name" value="CBS_dom"/>
</dbReference>
<dbReference type="Gene3D" id="1.10.3080.10">
    <property type="entry name" value="Clc chloride channel"/>
    <property type="match status" value="1"/>
</dbReference>
<evidence type="ECO:0000256" key="7">
    <source>
        <dbReference type="ARBA" id="ARBA00023173"/>
    </source>
</evidence>
<comment type="subcellular location">
    <subcellularLocation>
        <location evidence="1">Membrane</location>
        <topology evidence="1">Multi-pass membrane protein</topology>
    </subcellularLocation>
</comment>
<feature type="transmembrane region" description="Helical" evidence="11">
    <location>
        <begin position="337"/>
        <end position="359"/>
    </location>
</feature>
<keyword evidence="8" id="KW-0868">Chloride</keyword>
<feature type="transmembrane region" description="Helical" evidence="11">
    <location>
        <begin position="371"/>
        <end position="392"/>
    </location>
</feature>
<dbReference type="GO" id="GO:0005254">
    <property type="term" value="F:chloride channel activity"/>
    <property type="evidence" value="ECO:0007669"/>
    <property type="project" value="UniProtKB-KW"/>
</dbReference>
<accession>A0A1G7BG48</accession>
<dbReference type="Gene3D" id="3.10.580.10">
    <property type="entry name" value="CBS-domain"/>
    <property type="match status" value="1"/>
</dbReference>
<evidence type="ECO:0000256" key="9">
    <source>
        <dbReference type="ARBA" id="ARBA00023303"/>
    </source>
</evidence>
<dbReference type="STRING" id="1391627.SAMN05216464_10512"/>
<feature type="transmembrane region" description="Helical" evidence="11">
    <location>
        <begin position="214"/>
        <end position="232"/>
    </location>
</feature>
<dbReference type="Pfam" id="PF00654">
    <property type="entry name" value="Voltage_CLC"/>
    <property type="match status" value="1"/>
</dbReference>
<dbReference type="PANTHER" id="PTHR43427:SF6">
    <property type="entry name" value="CHLORIDE CHANNEL PROTEIN CLC-E"/>
    <property type="match status" value="1"/>
</dbReference>
<feature type="transmembrane region" description="Helical" evidence="11">
    <location>
        <begin position="287"/>
        <end position="305"/>
    </location>
</feature>
<dbReference type="GO" id="GO:0034707">
    <property type="term" value="C:chloride channel complex"/>
    <property type="evidence" value="ECO:0007669"/>
    <property type="project" value="UniProtKB-KW"/>
</dbReference>
<dbReference type="Pfam" id="PF00571">
    <property type="entry name" value="CBS"/>
    <property type="match status" value="2"/>
</dbReference>
<evidence type="ECO:0000256" key="5">
    <source>
        <dbReference type="ARBA" id="ARBA00023065"/>
    </source>
</evidence>
<reference evidence="13 14" key="1">
    <citation type="submission" date="2016-10" db="EMBL/GenBank/DDBJ databases">
        <authorList>
            <person name="de Groot N.N."/>
        </authorList>
    </citation>
    <scope>NUCLEOTIDE SEQUENCE [LARGE SCALE GENOMIC DNA]</scope>
    <source>
        <strain evidence="13 14">47C3B</strain>
    </source>
</reference>
<evidence type="ECO:0000256" key="11">
    <source>
        <dbReference type="SAM" id="Phobius"/>
    </source>
</evidence>
<dbReference type="PANTHER" id="PTHR43427">
    <property type="entry name" value="CHLORIDE CHANNEL PROTEIN CLC-E"/>
    <property type="match status" value="1"/>
</dbReference>
<keyword evidence="10" id="KW-0129">CBS domain</keyword>
<gene>
    <name evidence="13" type="ORF">SAMN05216464_10512</name>
</gene>
<evidence type="ECO:0000256" key="8">
    <source>
        <dbReference type="ARBA" id="ARBA00023214"/>
    </source>
</evidence>
<keyword evidence="6 11" id="KW-0472">Membrane</keyword>
<dbReference type="PROSITE" id="PS51371">
    <property type="entry name" value="CBS"/>
    <property type="match status" value="1"/>
</dbReference>
<evidence type="ECO:0000256" key="10">
    <source>
        <dbReference type="PROSITE-ProRule" id="PRU00703"/>
    </source>
</evidence>
<protein>
    <submittedName>
        <fullName evidence="13">Chloride channel protein, CIC family</fullName>
    </submittedName>
</protein>
<evidence type="ECO:0000256" key="2">
    <source>
        <dbReference type="ARBA" id="ARBA00022448"/>
    </source>
</evidence>
<keyword evidence="3 11" id="KW-0812">Transmembrane</keyword>
<proteinExistence type="predicted"/>
<dbReference type="AlphaFoldDB" id="A0A1G7BG48"/>
<keyword evidence="2" id="KW-0813">Transport</keyword>
<feature type="transmembrane region" description="Helical" evidence="11">
    <location>
        <begin position="244"/>
        <end position="266"/>
    </location>
</feature>